<gene>
    <name evidence="1" type="ORF">S12H4_24863</name>
</gene>
<evidence type="ECO:0000313" key="1">
    <source>
        <dbReference type="EMBL" id="GAI82266.1"/>
    </source>
</evidence>
<feature type="non-terminal residue" evidence="1">
    <location>
        <position position="44"/>
    </location>
</feature>
<dbReference type="AlphaFoldDB" id="X1SSZ3"/>
<dbReference type="EMBL" id="BARW01013658">
    <property type="protein sequence ID" value="GAI82266.1"/>
    <property type="molecule type" value="Genomic_DNA"/>
</dbReference>
<reference evidence="1" key="1">
    <citation type="journal article" date="2014" name="Front. Microbiol.">
        <title>High frequency of phylogenetically diverse reductive dehalogenase-homologous genes in deep subseafloor sedimentary metagenomes.</title>
        <authorList>
            <person name="Kawai M."/>
            <person name="Futagami T."/>
            <person name="Toyoda A."/>
            <person name="Takaki Y."/>
            <person name="Nishi S."/>
            <person name="Hori S."/>
            <person name="Arai W."/>
            <person name="Tsubouchi T."/>
            <person name="Morono Y."/>
            <person name="Uchiyama I."/>
            <person name="Ito T."/>
            <person name="Fujiyama A."/>
            <person name="Inagaki F."/>
            <person name="Takami H."/>
        </authorList>
    </citation>
    <scope>NUCLEOTIDE SEQUENCE</scope>
    <source>
        <strain evidence="1">Expedition CK06-06</strain>
    </source>
</reference>
<organism evidence="1">
    <name type="scientific">marine sediment metagenome</name>
    <dbReference type="NCBI Taxonomy" id="412755"/>
    <lineage>
        <taxon>unclassified sequences</taxon>
        <taxon>metagenomes</taxon>
        <taxon>ecological metagenomes</taxon>
    </lineage>
</organism>
<sequence length="44" mass="5470">MAKERLSKFQRWILGKLNNAETNCGYYRPYRRRDLAKEYEKEFP</sequence>
<proteinExistence type="predicted"/>
<protein>
    <submittedName>
        <fullName evidence="1">Uncharacterized protein</fullName>
    </submittedName>
</protein>
<accession>X1SSZ3</accession>
<name>X1SSZ3_9ZZZZ</name>
<comment type="caution">
    <text evidence="1">The sequence shown here is derived from an EMBL/GenBank/DDBJ whole genome shotgun (WGS) entry which is preliminary data.</text>
</comment>